<dbReference type="SUPFAM" id="SSF53756">
    <property type="entry name" value="UDP-Glycosyltransferase/glycogen phosphorylase"/>
    <property type="match status" value="1"/>
</dbReference>
<name>A0A2K8L824_9PROT</name>
<reference evidence="3 4" key="1">
    <citation type="submission" date="2016-12" db="EMBL/GenBank/DDBJ databases">
        <title>Isolation and genomic insights into novel planktonic Zetaproteobacteria from stratified waters of the Chesapeake Bay.</title>
        <authorList>
            <person name="McAllister S.M."/>
            <person name="Kato S."/>
            <person name="Chan C.S."/>
            <person name="Chiu B.K."/>
            <person name="Field E.K."/>
        </authorList>
    </citation>
    <scope>NUCLEOTIDE SEQUENCE [LARGE SCALE GENOMIC DNA]</scope>
    <source>
        <strain evidence="3 4">CP-8</strain>
    </source>
</reference>
<dbReference type="Proteomes" id="UP000231637">
    <property type="component" value="Chromosome"/>
</dbReference>
<dbReference type="Pfam" id="PF00534">
    <property type="entry name" value="Glycos_transf_1"/>
    <property type="match status" value="1"/>
</dbReference>
<evidence type="ECO:0000259" key="2">
    <source>
        <dbReference type="Pfam" id="PF13477"/>
    </source>
</evidence>
<evidence type="ECO:0000259" key="1">
    <source>
        <dbReference type="Pfam" id="PF00534"/>
    </source>
</evidence>
<keyword evidence="3" id="KW-0808">Transferase</keyword>
<dbReference type="RefSeq" id="WP_100265410.1">
    <property type="nucleotide sequence ID" value="NZ_CP018800.1"/>
</dbReference>
<dbReference type="EMBL" id="CP018800">
    <property type="protein sequence ID" value="ATX82011.1"/>
    <property type="molecule type" value="Genomic_DNA"/>
</dbReference>
<evidence type="ECO:0000313" key="4">
    <source>
        <dbReference type="Proteomes" id="UP000231637"/>
    </source>
</evidence>
<evidence type="ECO:0000313" key="3">
    <source>
        <dbReference type="EMBL" id="ATX82011.1"/>
    </source>
</evidence>
<dbReference type="AlphaFoldDB" id="A0A2K8L824"/>
<dbReference type="OrthoDB" id="477186at2"/>
<accession>A0A2K8L824</accession>
<proteinExistence type="predicted"/>
<organism evidence="3 4">
    <name type="scientific">Mariprofundus ferrinatatus</name>
    <dbReference type="NCBI Taxonomy" id="1921087"/>
    <lineage>
        <taxon>Bacteria</taxon>
        <taxon>Pseudomonadati</taxon>
        <taxon>Pseudomonadota</taxon>
        <taxon>Candidatius Mariprofundia</taxon>
        <taxon>Mariprofundales</taxon>
        <taxon>Mariprofundaceae</taxon>
        <taxon>Mariprofundus</taxon>
    </lineage>
</organism>
<sequence>MNIVIFGRGNYSLLNRRVDSLREKGHRVFFVSLQKHSKYHEDNHYFKPFMRGLAGYLLSMPSVYKLLKRLDFQALDFHGASSYALFGLLVRRNFMISVYGPDVYVEALRNIFTKLVVNYLLSRAHTLSSSTSTVHDYLATFKGIQNKRYAIVPYGIKPLGGNECYNKRRNKFREQYGIDSSATVFLHCRRFTRFWRVDIIAKAFSTLHLDNSVLLFVYPSPSTEEQALISQVRQELDEAGVLDRVIFIDGLEYDSYLSAQCGSDCFVCIGENDMLANSVLEGMLCRNVMILNDLNSYINVLLKDEIVWLDKKLVDVESLALLMQQAYELPASRKVEMTQRNSQYIEQMYLESNCTDLLIAEYEDL</sequence>
<dbReference type="GO" id="GO:0016757">
    <property type="term" value="F:glycosyltransferase activity"/>
    <property type="evidence" value="ECO:0007669"/>
    <property type="project" value="InterPro"/>
</dbReference>
<dbReference type="InterPro" id="IPR001296">
    <property type="entry name" value="Glyco_trans_1"/>
</dbReference>
<dbReference type="KEGG" id="mfn:Ga0123462_1147"/>
<keyword evidence="4" id="KW-1185">Reference proteome</keyword>
<protein>
    <submittedName>
        <fullName evidence="3">Glycosyltransferase involved in cell wall bisynthesis</fullName>
    </submittedName>
</protein>
<dbReference type="InterPro" id="IPR028098">
    <property type="entry name" value="Glyco_trans_4-like_N"/>
</dbReference>
<dbReference type="Gene3D" id="3.40.50.2000">
    <property type="entry name" value="Glycogen Phosphorylase B"/>
    <property type="match status" value="2"/>
</dbReference>
<gene>
    <name evidence="3" type="ORF">Ga0123462_1147</name>
</gene>
<dbReference type="Pfam" id="PF13477">
    <property type="entry name" value="Glyco_trans_4_2"/>
    <property type="match status" value="1"/>
</dbReference>
<feature type="domain" description="Glycosyltransferase subfamily 4-like N-terminal" evidence="2">
    <location>
        <begin position="3"/>
        <end position="129"/>
    </location>
</feature>
<feature type="domain" description="Glycosyl transferase family 1" evidence="1">
    <location>
        <begin position="169"/>
        <end position="334"/>
    </location>
</feature>